<feature type="compositionally biased region" description="Polar residues" evidence="1">
    <location>
        <begin position="30"/>
        <end position="51"/>
    </location>
</feature>
<feature type="chain" id="PRO_5029517289" evidence="2">
    <location>
        <begin position="18"/>
        <end position="109"/>
    </location>
</feature>
<sequence length="109" mass="12565">MIMTLVCLEMLDQLVSGYSYMEDKHRRDTPSGTEMATGESSGMFTPSSRSDFQSKMEVRFHKKCEKSEQPVGQQLEQPYEKTWQDKSKMDESENSLASEWTELTGTLHE</sequence>
<organism evidence="3 4">
    <name type="scientific">Actinidia rufa</name>
    <dbReference type="NCBI Taxonomy" id="165716"/>
    <lineage>
        <taxon>Eukaryota</taxon>
        <taxon>Viridiplantae</taxon>
        <taxon>Streptophyta</taxon>
        <taxon>Embryophyta</taxon>
        <taxon>Tracheophyta</taxon>
        <taxon>Spermatophyta</taxon>
        <taxon>Magnoliopsida</taxon>
        <taxon>eudicotyledons</taxon>
        <taxon>Gunneridae</taxon>
        <taxon>Pentapetalae</taxon>
        <taxon>asterids</taxon>
        <taxon>Ericales</taxon>
        <taxon>Actinidiaceae</taxon>
        <taxon>Actinidia</taxon>
    </lineage>
</organism>
<evidence type="ECO:0000256" key="1">
    <source>
        <dbReference type="SAM" id="MobiDB-lite"/>
    </source>
</evidence>
<dbReference type="AlphaFoldDB" id="A0A7J0F9V3"/>
<name>A0A7J0F9V3_9ERIC</name>
<reference evidence="3 4" key="1">
    <citation type="submission" date="2019-07" db="EMBL/GenBank/DDBJ databases">
        <title>De Novo Assembly of kiwifruit Actinidia rufa.</title>
        <authorList>
            <person name="Sugita-Konishi S."/>
            <person name="Sato K."/>
            <person name="Mori E."/>
            <person name="Abe Y."/>
            <person name="Kisaki G."/>
            <person name="Hamano K."/>
            <person name="Suezawa K."/>
            <person name="Otani M."/>
            <person name="Fukuda T."/>
            <person name="Manabe T."/>
            <person name="Gomi K."/>
            <person name="Tabuchi M."/>
            <person name="Akimitsu K."/>
            <person name="Kataoka I."/>
        </authorList>
    </citation>
    <scope>NUCLEOTIDE SEQUENCE [LARGE SCALE GENOMIC DNA]</scope>
    <source>
        <strain evidence="4">cv. Fuchu</strain>
    </source>
</reference>
<feature type="signal peptide" evidence="2">
    <location>
        <begin position="1"/>
        <end position="17"/>
    </location>
</feature>
<proteinExistence type="predicted"/>
<accession>A0A7J0F9V3</accession>
<keyword evidence="2" id="KW-0732">Signal</keyword>
<protein>
    <submittedName>
        <fullName evidence="3">Uncharacterized protein</fullName>
    </submittedName>
</protein>
<comment type="caution">
    <text evidence="3">The sequence shown here is derived from an EMBL/GenBank/DDBJ whole genome shotgun (WGS) entry which is preliminary data.</text>
</comment>
<feature type="compositionally biased region" description="Polar residues" evidence="1">
    <location>
        <begin position="94"/>
        <end position="109"/>
    </location>
</feature>
<gene>
    <name evidence="3" type="ORF">Acr_10g0006010</name>
</gene>
<dbReference type="EMBL" id="BJWL01000010">
    <property type="protein sequence ID" value="GFY95216.1"/>
    <property type="molecule type" value="Genomic_DNA"/>
</dbReference>
<dbReference type="Proteomes" id="UP000585474">
    <property type="component" value="Unassembled WGS sequence"/>
</dbReference>
<feature type="compositionally biased region" description="Basic and acidic residues" evidence="1">
    <location>
        <begin position="78"/>
        <end position="91"/>
    </location>
</feature>
<evidence type="ECO:0000313" key="3">
    <source>
        <dbReference type="EMBL" id="GFY95216.1"/>
    </source>
</evidence>
<feature type="region of interest" description="Disordered" evidence="1">
    <location>
        <begin position="64"/>
        <end position="109"/>
    </location>
</feature>
<feature type="region of interest" description="Disordered" evidence="1">
    <location>
        <begin position="23"/>
        <end position="51"/>
    </location>
</feature>
<keyword evidence="4" id="KW-1185">Reference proteome</keyword>
<evidence type="ECO:0000256" key="2">
    <source>
        <dbReference type="SAM" id="SignalP"/>
    </source>
</evidence>
<evidence type="ECO:0000313" key="4">
    <source>
        <dbReference type="Proteomes" id="UP000585474"/>
    </source>
</evidence>